<comment type="caution">
    <text evidence="2">The sequence shown here is derived from an EMBL/GenBank/DDBJ whole genome shotgun (WGS) entry which is preliminary data.</text>
</comment>
<evidence type="ECO:0000313" key="3">
    <source>
        <dbReference type="Proteomes" id="UP000003240"/>
    </source>
</evidence>
<dbReference type="STRING" id="1009370.ALO_12821"/>
<dbReference type="eggNOG" id="ENOG502ZC36">
    <property type="taxonomic scope" value="Bacteria"/>
</dbReference>
<feature type="region of interest" description="Disordered" evidence="1">
    <location>
        <begin position="279"/>
        <end position="323"/>
    </location>
</feature>
<gene>
    <name evidence="2" type="ORF">ALO_12821</name>
</gene>
<reference evidence="2 3" key="1">
    <citation type="journal article" date="2011" name="EMBO J.">
        <title>Structural diversity of bacterial flagellar motors.</title>
        <authorList>
            <person name="Chen S."/>
            <person name="Beeby M."/>
            <person name="Murphy G.E."/>
            <person name="Leadbetter J.R."/>
            <person name="Hendrixson D.R."/>
            <person name="Briegel A."/>
            <person name="Li Z."/>
            <person name="Shi J."/>
            <person name="Tocheva E.I."/>
            <person name="Muller A."/>
            <person name="Dobro M.J."/>
            <person name="Jensen G.J."/>
        </authorList>
    </citation>
    <scope>NUCLEOTIDE SEQUENCE [LARGE SCALE GENOMIC DNA]</scope>
    <source>
        <strain evidence="2 3">DSM 6540</strain>
    </source>
</reference>
<keyword evidence="3" id="KW-1185">Reference proteome</keyword>
<evidence type="ECO:0000313" key="2">
    <source>
        <dbReference type="EMBL" id="EGO63592.1"/>
    </source>
</evidence>
<dbReference type="AlphaFoldDB" id="F7NKF1"/>
<protein>
    <submittedName>
        <fullName evidence="2">Uncharacterized protein</fullName>
    </submittedName>
</protein>
<organism evidence="2 3">
    <name type="scientific">Acetonema longum DSM 6540</name>
    <dbReference type="NCBI Taxonomy" id="1009370"/>
    <lineage>
        <taxon>Bacteria</taxon>
        <taxon>Bacillati</taxon>
        <taxon>Bacillota</taxon>
        <taxon>Negativicutes</taxon>
        <taxon>Acetonemataceae</taxon>
        <taxon>Acetonema</taxon>
    </lineage>
</organism>
<dbReference type="OrthoDB" id="1976435at2"/>
<dbReference type="RefSeq" id="WP_004096278.1">
    <property type="nucleotide sequence ID" value="NZ_AFGF01000107.1"/>
</dbReference>
<dbReference type="Proteomes" id="UP000003240">
    <property type="component" value="Unassembled WGS sequence"/>
</dbReference>
<dbReference type="EMBL" id="AFGF01000107">
    <property type="protein sequence ID" value="EGO63592.1"/>
    <property type="molecule type" value="Genomic_DNA"/>
</dbReference>
<sequence>MNDLLEIDTKKYNVLAPTPSLKKISQWQKASFTEVSVNLDPDAGDIFKVGSRMVGQGDKKEFVDLYSPAKPLLMRIANAAGVVWNWRDSGPIGQPTRDYIMYRAIGAVKLPDGTYQSIMATKELDLTIIEDELREQFTKKAGYPQDVNLQYKYKGEIRKRKDTKGKDVEKFYLSDVDKPRWVEDNVNTNMIQWRKSKTAKAETGAILRVIRLAFGMKGQYTRTELEKPFVVPRYDFCPDISDPDVRQLLIAQGNMSLNSLFGAVPESMIMRPHVLEVSGDDEEDSTHTVYPLPPDELPVETKESAGTDKAQAAPKSDNPVHKDVCSDCGKSITAKVAKYSSDKIGRALCMDCQKK</sequence>
<proteinExistence type="predicted"/>
<accession>F7NKF1</accession>
<evidence type="ECO:0000256" key="1">
    <source>
        <dbReference type="SAM" id="MobiDB-lite"/>
    </source>
</evidence>
<name>F7NKF1_9FIRM</name>